<dbReference type="AlphaFoldDB" id="A0A5J4WEW6"/>
<protein>
    <submittedName>
        <fullName evidence="1">Uncharacterized protein</fullName>
    </submittedName>
</protein>
<evidence type="ECO:0000313" key="2">
    <source>
        <dbReference type="Proteomes" id="UP000324800"/>
    </source>
</evidence>
<comment type="caution">
    <text evidence="1">The sequence shown here is derived from an EMBL/GenBank/DDBJ whole genome shotgun (WGS) entry which is preliminary data.</text>
</comment>
<gene>
    <name evidence="1" type="ORF">EZS28_011219</name>
</gene>
<accession>A0A5J4WEW6</accession>
<feature type="non-terminal residue" evidence="1">
    <location>
        <position position="119"/>
    </location>
</feature>
<proteinExistence type="predicted"/>
<organism evidence="1 2">
    <name type="scientific">Streblomastix strix</name>
    <dbReference type="NCBI Taxonomy" id="222440"/>
    <lineage>
        <taxon>Eukaryota</taxon>
        <taxon>Metamonada</taxon>
        <taxon>Preaxostyla</taxon>
        <taxon>Oxymonadida</taxon>
        <taxon>Streblomastigidae</taxon>
        <taxon>Streblomastix</taxon>
    </lineage>
</organism>
<name>A0A5J4WEW6_9EUKA</name>
<sequence>MLNMDKQSFQHDLINSQNCDINERGLNAIEVDENAAIFTKSIHRLVGLLFKYANIQKYREITIGDISIEQVQNHALTILGMSHDFWIEQLDAGRSVGEILSGSVYIALIMSRIDIRKAM</sequence>
<reference evidence="1 2" key="1">
    <citation type="submission" date="2019-03" db="EMBL/GenBank/DDBJ databases">
        <title>Single cell metagenomics reveals metabolic interactions within the superorganism composed of flagellate Streblomastix strix and complex community of Bacteroidetes bacteria on its surface.</title>
        <authorList>
            <person name="Treitli S.C."/>
            <person name="Kolisko M."/>
            <person name="Husnik F."/>
            <person name="Keeling P."/>
            <person name="Hampl V."/>
        </authorList>
    </citation>
    <scope>NUCLEOTIDE SEQUENCE [LARGE SCALE GENOMIC DNA]</scope>
    <source>
        <strain evidence="1">ST1C</strain>
    </source>
</reference>
<evidence type="ECO:0000313" key="1">
    <source>
        <dbReference type="EMBL" id="KAA6393253.1"/>
    </source>
</evidence>
<dbReference type="Proteomes" id="UP000324800">
    <property type="component" value="Unassembled WGS sequence"/>
</dbReference>
<dbReference type="EMBL" id="SNRW01002291">
    <property type="protein sequence ID" value="KAA6393253.1"/>
    <property type="molecule type" value="Genomic_DNA"/>
</dbReference>